<reference evidence="2 3" key="1">
    <citation type="journal article" date="2021" name="Elife">
        <title>Chloroplast acquisition without the gene transfer in kleptoplastic sea slugs, Plakobranchus ocellatus.</title>
        <authorList>
            <person name="Maeda T."/>
            <person name="Takahashi S."/>
            <person name="Yoshida T."/>
            <person name="Shimamura S."/>
            <person name="Takaki Y."/>
            <person name="Nagai Y."/>
            <person name="Toyoda A."/>
            <person name="Suzuki Y."/>
            <person name="Arimoto A."/>
            <person name="Ishii H."/>
            <person name="Satoh N."/>
            <person name="Nishiyama T."/>
            <person name="Hasebe M."/>
            <person name="Maruyama T."/>
            <person name="Minagawa J."/>
            <person name="Obokata J."/>
            <person name="Shigenobu S."/>
        </authorList>
    </citation>
    <scope>NUCLEOTIDE SEQUENCE [LARGE SCALE GENOMIC DNA]</scope>
</reference>
<accession>A0AAV4DC35</accession>
<evidence type="ECO:0000313" key="2">
    <source>
        <dbReference type="EMBL" id="GFO41631.1"/>
    </source>
</evidence>
<sequence>MKPSDQKSHGLKANENFGSEAPWPHRNETFGSEAPWPHRNETFGSEAPWPHRDETFGSEVPWPQSGCNLRIGGAMASKRMQSSDRKRYGLTEMKPLDRKCYGLKADETFGSEALWPQSG</sequence>
<name>A0AAV4DC35_9GAST</name>
<dbReference type="EMBL" id="BLXT01007705">
    <property type="protein sequence ID" value="GFO41631.1"/>
    <property type="molecule type" value="Genomic_DNA"/>
</dbReference>
<gene>
    <name evidence="2" type="ORF">PoB_006813600</name>
</gene>
<evidence type="ECO:0008006" key="4">
    <source>
        <dbReference type="Google" id="ProtNLM"/>
    </source>
</evidence>
<proteinExistence type="predicted"/>
<protein>
    <recommendedName>
        <fullName evidence="4">Prolactin receptor</fullName>
    </recommendedName>
</protein>
<feature type="region of interest" description="Disordered" evidence="1">
    <location>
        <begin position="1"/>
        <end position="64"/>
    </location>
</feature>
<dbReference type="Proteomes" id="UP000735302">
    <property type="component" value="Unassembled WGS sequence"/>
</dbReference>
<evidence type="ECO:0000313" key="3">
    <source>
        <dbReference type="Proteomes" id="UP000735302"/>
    </source>
</evidence>
<evidence type="ECO:0000256" key="1">
    <source>
        <dbReference type="SAM" id="MobiDB-lite"/>
    </source>
</evidence>
<comment type="caution">
    <text evidence="2">The sequence shown here is derived from an EMBL/GenBank/DDBJ whole genome shotgun (WGS) entry which is preliminary data.</text>
</comment>
<organism evidence="2 3">
    <name type="scientific">Plakobranchus ocellatus</name>
    <dbReference type="NCBI Taxonomy" id="259542"/>
    <lineage>
        <taxon>Eukaryota</taxon>
        <taxon>Metazoa</taxon>
        <taxon>Spiralia</taxon>
        <taxon>Lophotrochozoa</taxon>
        <taxon>Mollusca</taxon>
        <taxon>Gastropoda</taxon>
        <taxon>Heterobranchia</taxon>
        <taxon>Euthyneura</taxon>
        <taxon>Panpulmonata</taxon>
        <taxon>Sacoglossa</taxon>
        <taxon>Placobranchoidea</taxon>
        <taxon>Plakobranchidae</taxon>
        <taxon>Plakobranchus</taxon>
    </lineage>
</organism>
<dbReference type="AlphaFoldDB" id="A0AAV4DC35"/>
<keyword evidence="3" id="KW-1185">Reference proteome</keyword>